<accession>Q5D9E9</accession>
<dbReference type="AlphaFoldDB" id="Q5D9E9"/>
<evidence type="ECO:0000256" key="1">
    <source>
        <dbReference type="SAM" id="MobiDB-lite"/>
    </source>
</evidence>
<evidence type="ECO:0000313" key="2">
    <source>
        <dbReference type="EMBL" id="AAW27557.1"/>
    </source>
</evidence>
<sequence>MPKSKVSSMKSRISDSDHFIINEMFVPTKMMQSVSSQTVKCRNGSCFPSRKFACGPILKRFSGRHHSRRRHQLSSVCANQSSNNPKQYSHRVNNKESRNTDLAILSIASIRSSEQLDKKNDTNTNVFTSHWDKLETGQRKLHTVSISIEKEFEHYQSESLFFPFSSSMIDESDKQFETHSLLHEYKNNTDESKKDKNNELPEVRTVKSESSTLRKHSPTSSSLSFKSVDSHFYSGGQLSVKSRKLKFHSRFINMLRSSFKKS</sequence>
<proteinExistence type="evidence at transcript level"/>
<protein>
    <submittedName>
        <fullName evidence="2">SJCHGC04511 protein</fullName>
    </submittedName>
</protein>
<dbReference type="EMBL" id="AY815825">
    <property type="protein sequence ID" value="AAW27557.1"/>
    <property type="molecule type" value="mRNA"/>
</dbReference>
<reference evidence="2" key="2">
    <citation type="journal article" date="2006" name="PLoS Pathog.">
        <title>New perspectives on host-parasite interplay by comparative transcriptomic and proteomic analyses of Schistosoma japonicum.</title>
        <authorList>
            <person name="Liu F."/>
            <person name="Lu J."/>
            <person name="Hu W."/>
            <person name="Wang S.Y."/>
            <person name="Cui S.J."/>
            <person name="Chi M."/>
            <person name="Yan Q."/>
            <person name="Wang X.R."/>
            <person name="Song H.D."/>
            <person name="Xu X.N."/>
            <person name="Wang J.J."/>
            <person name="Zhang X.L."/>
            <person name="Zhang X."/>
            <person name="Wang Z.Q."/>
            <person name="Xue C.L."/>
            <person name="Brindley P.J."/>
            <person name="McManus D.P."/>
            <person name="Yang P.Y."/>
            <person name="Feng Z."/>
            <person name="Chen Z."/>
            <person name="Han Z.G."/>
        </authorList>
    </citation>
    <scope>NUCLEOTIDE SEQUENCE</scope>
</reference>
<name>Q5D9E9_SCHJA</name>
<feature type="compositionally biased region" description="Basic and acidic residues" evidence="1">
    <location>
        <begin position="185"/>
        <end position="207"/>
    </location>
</feature>
<reference evidence="2" key="1">
    <citation type="submission" date="2004-11" db="EMBL/GenBank/DDBJ databases">
        <title>The full-length cDNA sequences of Schistosoma japonicum genes.</title>
        <authorList>
            <person name="Han Z."/>
        </authorList>
    </citation>
    <scope>NUCLEOTIDE SEQUENCE</scope>
</reference>
<organism evidence="2">
    <name type="scientific">Schistosoma japonicum</name>
    <name type="common">Blood fluke</name>
    <dbReference type="NCBI Taxonomy" id="6182"/>
    <lineage>
        <taxon>Eukaryota</taxon>
        <taxon>Metazoa</taxon>
        <taxon>Spiralia</taxon>
        <taxon>Lophotrochozoa</taxon>
        <taxon>Platyhelminthes</taxon>
        <taxon>Trematoda</taxon>
        <taxon>Digenea</taxon>
        <taxon>Strigeidida</taxon>
        <taxon>Schistosomatoidea</taxon>
        <taxon>Schistosomatidae</taxon>
        <taxon>Schistosoma</taxon>
    </lineage>
</organism>
<feature type="region of interest" description="Disordered" evidence="1">
    <location>
        <begin position="185"/>
        <end position="224"/>
    </location>
</feature>